<protein>
    <recommendedName>
        <fullName evidence="3">Peptidase M28 domain-containing protein</fullName>
    </recommendedName>
</protein>
<evidence type="ECO:0008006" key="3">
    <source>
        <dbReference type="Google" id="ProtNLM"/>
    </source>
</evidence>
<name>A0A5S9F1E8_UABAM</name>
<dbReference type="SUPFAM" id="SSF53187">
    <property type="entry name" value="Zn-dependent exopeptidases"/>
    <property type="match status" value="1"/>
</dbReference>
<organism evidence="1 2">
    <name type="scientific">Uabimicrobium amorphum</name>
    <dbReference type="NCBI Taxonomy" id="2596890"/>
    <lineage>
        <taxon>Bacteria</taxon>
        <taxon>Pseudomonadati</taxon>
        <taxon>Planctomycetota</taxon>
        <taxon>Candidatus Uabimicrobiia</taxon>
        <taxon>Candidatus Uabimicrobiales</taxon>
        <taxon>Candidatus Uabimicrobiaceae</taxon>
        <taxon>Candidatus Uabimicrobium</taxon>
    </lineage>
</organism>
<keyword evidence="2" id="KW-1185">Reference proteome</keyword>
<proteinExistence type="predicted"/>
<evidence type="ECO:0000313" key="1">
    <source>
        <dbReference type="EMBL" id="BBM82537.1"/>
    </source>
</evidence>
<dbReference type="RefSeq" id="WP_151966777.1">
    <property type="nucleotide sequence ID" value="NZ_AP019860.1"/>
</dbReference>
<dbReference type="AlphaFoldDB" id="A0A5S9F1E8"/>
<dbReference type="PANTHER" id="PTHR32481">
    <property type="entry name" value="AMINOPEPTIDASE"/>
    <property type="match status" value="1"/>
</dbReference>
<dbReference type="InterPro" id="IPR051464">
    <property type="entry name" value="Peptidase_M42_aminopept"/>
</dbReference>
<gene>
    <name evidence="1" type="ORF">UABAM_00880</name>
</gene>
<dbReference type="Proteomes" id="UP000326354">
    <property type="component" value="Chromosome"/>
</dbReference>
<dbReference type="PANTHER" id="PTHR32481:SF0">
    <property type="entry name" value="AMINOPEPTIDASE YPDE-RELATED"/>
    <property type="match status" value="1"/>
</dbReference>
<reference evidence="1 2" key="1">
    <citation type="submission" date="2019-08" db="EMBL/GenBank/DDBJ databases">
        <title>Complete genome sequence of Candidatus Uab amorphum.</title>
        <authorList>
            <person name="Shiratori T."/>
            <person name="Suzuki S."/>
            <person name="Kakizawa Y."/>
            <person name="Ishida K."/>
        </authorList>
    </citation>
    <scope>NUCLEOTIDE SEQUENCE [LARGE SCALE GENOMIC DNA]</scope>
    <source>
        <strain evidence="1 2">SRT547</strain>
    </source>
</reference>
<dbReference type="KEGG" id="uam:UABAM_00880"/>
<dbReference type="Gene3D" id="3.40.630.10">
    <property type="entry name" value="Zn peptidases"/>
    <property type="match status" value="1"/>
</dbReference>
<dbReference type="OrthoDB" id="1523247at2"/>
<evidence type="ECO:0000313" key="2">
    <source>
        <dbReference type="Proteomes" id="UP000326354"/>
    </source>
</evidence>
<sequence length="284" mass="31871">MNVFDIIKKCAQVPSFSSYEERIHSVIYEILAPAHVEITQVADNNLLVCVPGKKDAPAVALTAHLDKINHWGEEFPQSLPCEISSQKIVGQMDDAAGVGICLFMALESAKYSFPPLLILLSEMEESTGLKKHPHLLKSNDLYPGMGAVRLAEYLLQENMLPSCAITIDTTPEFREQPGIAFYDNFWHLQHQFTPSEVLSAKIEKIKHFFLQKDPEIIVSNANNDYIEYGLTLNKNGDDIPSVALEPAIHPYHQAPEGVHCGDIEKMVHLLRDFLQDFTWDDALS</sequence>
<dbReference type="EMBL" id="AP019860">
    <property type="protein sequence ID" value="BBM82537.1"/>
    <property type="molecule type" value="Genomic_DNA"/>
</dbReference>
<accession>A0A5S9F1E8</accession>